<evidence type="ECO:0008006" key="7">
    <source>
        <dbReference type="Google" id="ProtNLM"/>
    </source>
</evidence>
<dbReference type="PROSITE" id="PS00678">
    <property type="entry name" value="WD_REPEATS_1"/>
    <property type="match status" value="1"/>
</dbReference>
<dbReference type="OrthoDB" id="1284551at2759"/>
<evidence type="ECO:0000256" key="4">
    <source>
        <dbReference type="SAM" id="MobiDB-lite"/>
    </source>
</evidence>
<gene>
    <name evidence="5" type="ORF">BS47DRAFT_1382527</name>
</gene>
<keyword evidence="1 3" id="KW-0853">WD repeat</keyword>
<keyword evidence="6" id="KW-1185">Reference proteome</keyword>
<dbReference type="Pfam" id="PF00400">
    <property type="entry name" value="WD40"/>
    <property type="match status" value="1"/>
</dbReference>
<evidence type="ECO:0000313" key="6">
    <source>
        <dbReference type="Proteomes" id="UP000886523"/>
    </source>
</evidence>
<dbReference type="InterPro" id="IPR015943">
    <property type="entry name" value="WD40/YVTN_repeat-like_dom_sf"/>
</dbReference>
<dbReference type="SMART" id="SM00320">
    <property type="entry name" value="WD40"/>
    <property type="match status" value="4"/>
</dbReference>
<reference evidence="5" key="1">
    <citation type="journal article" date="2020" name="Nat. Commun.">
        <title>Large-scale genome sequencing of mycorrhizal fungi provides insights into the early evolution of symbiotic traits.</title>
        <authorList>
            <person name="Miyauchi S."/>
            <person name="Kiss E."/>
            <person name="Kuo A."/>
            <person name="Drula E."/>
            <person name="Kohler A."/>
            <person name="Sanchez-Garcia M."/>
            <person name="Morin E."/>
            <person name="Andreopoulos B."/>
            <person name="Barry K.W."/>
            <person name="Bonito G."/>
            <person name="Buee M."/>
            <person name="Carver A."/>
            <person name="Chen C."/>
            <person name="Cichocki N."/>
            <person name="Clum A."/>
            <person name="Culley D."/>
            <person name="Crous P.W."/>
            <person name="Fauchery L."/>
            <person name="Girlanda M."/>
            <person name="Hayes R.D."/>
            <person name="Keri Z."/>
            <person name="LaButti K."/>
            <person name="Lipzen A."/>
            <person name="Lombard V."/>
            <person name="Magnuson J."/>
            <person name="Maillard F."/>
            <person name="Murat C."/>
            <person name="Nolan M."/>
            <person name="Ohm R.A."/>
            <person name="Pangilinan J."/>
            <person name="Pereira M.F."/>
            <person name="Perotto S."/>
            <person name="Peter M."/>
            <person name="Pfister S."/>
            <person name="Riley R."/>
            <person name="Sitrit Y."/>
            <person name="Stielow J.B."/>
            <person name="Szollosi G."/>
            <person name="Zifcakova L."/>
            <person name="Stursova M."/>
            <person name="Spatafora J.W."/>
            <person name="Tedersoo L."/>
            <person name="Vaario L.M."/>
            <person name="Yamada A."/>
            <person name="Yan M."/>
            <person name="Wang P."/>
            <person name="Xu J."/>
            <person name="Bruns T."/>
            <person name="Baldrian P."/>
            <person name="Vilgalys R."/>
            <person name="Dunand C."/>
            <person name="Henrissat B."/>
            <person name="Grigoriev I.V."/>
            <person name="Hibbett D."/>
            <person name="Nagy L.G."/>
            <person name="Martin F.M."/>
        </authorList>
    </citation>
    <scope>NUCLEOTIDE SEQUENCE</scope>
    <source>
        <strain evidence="5">UP504</strain>
    </source>
</reference>
<dbReference type="EMBL" id="MU128974">
    <property type="protein sequence ID" value="KAF9513320.1"/>
    <property type="molecule type" value="Genomic_DNA"/>
</dbReference>
<dbReference type="InterPro" id="IPR036322">
    <property type="entry name" value="WD40_repeat_dom_sf"/>
</dbReference>
<dbReference type="SUPFAM" id="SSF50978">
    <property type="entry name" value="WD40 repeat-like"/>
    <property type="match status" value="1"/>
</dbReference>
<organism evidence="5 6">
    <name type="scientific">Hydnum rufescens UP504</name>
    <dbReference type="NCBI Taxonomy" id="1448309"/>
    <lineage>
        <taxon>Eukaryota</taxon>
        <taxon>Fungi</taxon>
        <taxon>Dikarya</taxon>
        <taxon>Basidiomycota</taxon>
        <taxon>Agaricomycotina</taxon>
        <taxon>Agaricomycetes</taxon>
        <taxon>Cantharellales</taxon>
        <taxon>Hydnaceae</taxon>
        <taxon>Hydnum</taxon>
    </lineage>
</organism>
<evidence type="ECO:0000313" key="5">
    <source>
        <dbReference type="EMBL" id="KAF9513320.1"/>
    </source>
</evidence>
<keyword evidence="2" id="KW-0677">Repeat</keyword>
<dbReference type="InterPro" id="IPR045159">
    <property type="entry name" value="DCAF7-like"/>
</dbReference>
<protein>
    <recommendedName>
        <fullName evidence="7">WD40 repeat-like protein</fullName>
    </recommendedName>
</protein>
<comment type="caution">
    <text evidence="5">The sequence shown here is derived from an EMBL/GenBank/DDBJ whole genome shotgun (WGS) entry which is preliminary data.</text>
</comment>
<dbReference type="InterPro" id="IPR019775">
    <property type="entry name" value="WD40_repeat_CS"/>
</dbReference>
<dbReference type="InterPro" id="IPR001680">
    <property type="entry name" value="WD40_rpt"/>
</dbReference>
<feature type="repeat" description="WD" evidence="3">
    <location>
        <begin position="208"/>
        <end position="250"/>
    </location>
</feature>
<evidence type="ECO:0000256" key="3">
    <source>
        <dbReference type="PROSITE-ProRule" id="PRU00221"/>
    </source>
</evidence>
<name>A0A9P6AWS8_9AGAM</name>
<feature type="compositionally biased region" description="Polar residues" evidence="4">
    <location>
        <begin position="255"/>
        <end position="265"/>
    </location>
</feature>
<dbReference type="AlphaFoldDB" id="A0A9P6AWS8"/>
<feature type="region of interest" description="Disordered" evidence="4">
    <location>
        <begin position="255"/>
        <end position="275"/>
    </location>
</feature>
<dbReference type="PANTHER" id="PTHR19919">
    <property type="entry name" value="WD REPEAT CONTAINING PROTEIN"/>
    <property type="match status" value="1"/>
</dbReference>
<feature type="repeat" description="WD" evidence="3">
    <location>
        <begin position="327"/>
        <end position="369"/>
    </location>
</feature>
<evidence type="ECO:0000256" key="1">
    <source>
        <dbReference type="ARBA" id="ARBA00022574"/>
    </source>
</evidence>
<evidence type="ECO:0000256" key="2">
    <source>
        <dbReference type="ARBA" id="ARBA00022737"/>
    </source>
</evidence>
<sequence length="445" mass="47603">MSVLHYDSPLPVYALDWAKTPGTGPFSHLPRSSYRLALGSFTDDFRNRISIVGLPDERAFQDNVNMDDPYGSPHPLAAGDESNFVLLADALHGYPVTKIAWEPASTFREPWKDHSTELLTSTGDALRIWEFSQVEEKPNLYVGRHAGGTTGKLAQKIALSSSKNPNPTTAPLTSFSWNTVSPNLVVTSSIDTTCTVWDLSASTAVTQLIAHDREVYDVAWAPGSVDSFVSVGADGSLRAFDLRSLEHSTILYETPSRSKPITNPTPGRGNGSGNVAASAVGPPGGTASLLRIAFNPLDANFLATFHSDSPDVQILDMRSPGRPVVELKGHRGAITSIGWGSQESATIASAGDDCQLLVWDLSTGYLAPRTSGTHGRSPHPESQMQPTRAVTEPLLAYTAQSEINNIAWSPPIVGGEATRYRDGGGAAHGEWIAYAAGRTVKALKV</sequence>
<proteinExistence type="predicted"/>
<dbReference type="Gene3D" id="2.130.10.10">
    <property type="entry name" value="YVTN repeat-like/Quinoprotein amine dehydrogenase"/>
    <property type="match status" value="1"/>
</dbReference>
<accession>A0A9P6AWS8</accession>
<dbReference type="PROSITE" id="PS50082">
    <property type="entry name" value="WD_REPEATS_2"/>
    <property type="match status" value="2"/>
</dbReference>
<dbReference type="Proteomes" id="UP000886523">
    <property type="component" value="Unassembled WGS sequence"/>
</dbReference>
<dbReference type="PROSITE" id="PS50294">
    <property type="entry name" value="WD_REPEATS_REGION"/>
    <property type="match status" value="1"/>
</dbReference>